<protein>
    <submittedName>
        <fullName evidence="1">DUF5133 domain-containing protein</fullName>
    </submittedName>
</protein>
<dbReference type="InterPro" id="IPR033457">
    <property type="entry name" value="DUF5133"/>
</dbReference>
<name>A0ABP7F613_9ACTN</name>
<reference evidence="2" key="1">
    <citation type="journal article" date="2019" name="Int. J. Syst. Evol. Microbiol.">
        <title>The Global Catalogue of Microorganisms (GCM) 10K type strain sequencing project: providing services to taxonomists for standard genome sequencing and annotation.</title>
        <authorList>
            <consortium name="The Broad Institute Genomics Platform"/>
            <consortium name="The Broad Institute Genome Sequencing Center for Infectious Disease"/>
            <person name="Wu L."/>
            <person name="Ma J."/>
        </authorList>
    </citation>
    <scope>NUCLEOTIDE SEQUENCE [LARGE SCALE GENOMIC DNA]</scope>
    <source>
        <strain evidence="2">JCM 30846</strain>
    </source>
</reference>
<accession>A0ABP7F613</accession>
<gene>
    <name evidence="1" type="ORF">GCM10023082_32280</name>
</gene>
<organism evidence="1 2">
    <name type="scientific">Streptomyces tremellae</name>
    <dbReference type="NCBI Taxonomy" id="1124239"/>
    <lineage>
        <taxon>Bacteria</taxon>
        <taxon>Bacillati</taxon>
        <taxon>Actinomycetota</taxon>
        <taxon>Actinomycetes</taxon>
        <taxon>Kitasatosporales</taxon>
        <taxon>Streptomycetaceae</taxon>
        <taxon>Streptomyces</taxon>
    </lineage>
</organism>
<evidence type="ECO:0000313" key="2">
    <source>
        <dbReference type="Proteomes" id="UP001499884"/>
    </source>
</evidence>
<comment type="caution">
    <text evidence="1">The sequence shown here is derived from an EMBL/GenBank/DDBJ whole genome shotgun (WGS) entry which is preliminary data.</text>
</comment>
<dbReference type="RefSeq" id="WP_345647171.1">
    <property type="nucleotide sequence ID" value="NZ_BAABEP010000019.1"/>
</dbReference>
<proteinExistence type="predicted"/>
<sequence>MLMAHPAILRNLVEQYRTLRALHAEKGTAESRRRLEDVTYTLCVSTGTRTPEEALVVADRRLAQERAEAADPAATAEPAA</sequence>
<keyword evidence="2" id="KW-1185">Reference proteome</keyword>
<dbReference type="Proteomes" id="UP001499884">
    <property type="component" value="Unassembled WGS sequence"/>
</dbReference>
<evidence type="ECO:0000313" key="1">
    <source>
        <dbReference type="EMBL" id="GAA3732263.1"/>
    </source>
</evidence>
<dbReference type="EMBL" id="BAABEP010000019">
    <property type="protein sequence ID" value="GAA3732263.1"/>
    <property type="molecule type" value="Genomic_DNA"/>
</dbReference>
<dbReference type="Pfam" id="PF17196">
    <property type="entry name" value="DUF5133"/>
    <property type="match status" value="1"/>
</dbReference>